<dbReference type="InterPro" id="IPR006047">
    <property type="entry name" value="GH13_cat_dom"/>
</dbReference>
<dbReference type="Proteomes" id="UP000266340">
    <property type="component" value="Unassembled WGS sequence"/>
</dbReference>
<keyword evidence="2" id="KW-0326">Glycosidase</keyword>
<dbReference type="PANTHER" id="PTHR10357:SF210">
    <property type="entry name" value="MALTODEXTRIN GLUCOSIDASE"/>
    <property type="match status" value="1"/>
</dbReference>
<dbReference type="InterPro" id="IPR045857">
    <property type="entry name" value="O16G_dom_2"/>
</dbReference>
<organism evidence="4 5">
    <name type="scientific">Cohnella faecalis</name>
    <dbReference type="NCBI Taxonomy" id="2315694"/>
    <lineage>
        <taxon>Bacteria</taxon>
        <taxon>Bacillati</taxon>
        <taxon>Bacillota</taxon>
        <taxon>Bacilli</taxon>
        <taxon>Bacillales</taxon>
        <taxon>Paenibacillaceae</taxon>
        <taxon>Cohnella</taxon>
    </lineage>
</organism>
<feature type="domain" description="Glycosyl hydrolase family 13 catalytic" evidence="3">
    <location>
        <begin position="136"/>
        <end position="486"/>
    </location>
</feature>
<dbReference type="SMART" id="SM00642">
    <property type="entry name" value="Aamy"/>
    <property type="match status" value="1"/>
</dbReference>
<dbReference type="CDD" id="cd11338">
    <property type="entry name" value="AmyAc_CMD"/>
    <property type="match status" value="1"/>
</dbReference>
<proteinExistence type="predicted"/>
<evidence type="ECO:0000256" key="2">
    <source>
        <dbReference type="ARBA" id="ARBA00023295"/>
    </source>
</evidence>
<dbReference type="Gene3D" id="3.20.20.80">
    <property type="entry name" value="Glycosidases"/>
    <property type="match status" value="1"/>
</dbReference>
<dbReference type="Gene3D" id="3.90.400.10">
    <property type="entry name" value="Oligo-1,6-glucosidase, Domain 2"/>
    <property type="match status" value="1"/>
</dbReference>
<dbReference type="InterPro" id="IPR017853">
    <property type="entry name" value="GH"/>
</dbReference>
<dbReference type="PANTHER" id="PTHR10357">
    <property type="entry name" value="ALPHA-AMYLASE FAMILY MEMBER"/>
    <property type="match status" value="1"/>
</dbReference>
<keyword evidence="1 4" id="KW-0378">Hydrolase</keyword>
<dbReference type="InterPro" id="IPR013783">
    <property type="entry name" value="Ig-like_fold"/>
</dbReference>
<accession>A0A398CHY5</accession>
<dbReference type="InterPro" id="IPR014756">
    <property type="entry name" value="Ig_E-set"/>
</dbReference>
<evidence type="ECO:0000313" key="5">
    <source>
        <dbReference type="Proteomes" id="UP000266340"/>
    </source>
</evidence>
<dbReference type="InterPro" id="IPR004185">
    <property type="entry name" value="Glyco_hydro_13_lg-like_dom"/>
</dbReference>
<protein>
    <submittedName>
        <fullName evidence="4">Glycoside hydrolase family 13 protein</fullName>
    </submittedName>
</protein>
<dbReference type="Gene3D" id="2.60.40.10">
    <property type="entry name" value="Immunoglobulins"/>
    <property type="match status" value="1"/>
</dbReference>
<dbReference type="AlphaFoldDB" id="A0A398CHY5"/>
<dbReference type="GO" id="GO:0004553">
    <property type="term" value="F:hydrolase activity, hydrolyzing O-glycosyl compounds"/>
    <property type="evidence" value="ECO:0007669"/>
    <property type="project" value="InterPro"/>
</dbReference>
<dbReference type="RefSeq" id="WP_119151875.1">
    <property type="nucleotide sequence ID" value="NZ_JBHSOV010000032.1"/>
</dbReference>
<gene>
    <name evidence="4" type="ORF">D3H35_25095</name>
</gene>
<dbReference type="Pfam" id="PF00128">
    <property type="entry name" value="Alpha-amylase"/>
    <property type="match status" value="1"/>
</dbReference>
<keyword evidence="5" id="KW-1185">Reference proteome</keyword>
<dbReference type="CDD" id="cd02857">
    <property type="entry name" value="E_set_CDase_PDE_N"/>
    <property type="match status" value="1"/>
</dbReference>
<sequence length="579" mass="67681">MISNFYHDPALDTRLSSSKELDIRLKLPKEATQAELWIWNKVKWEQLGIEQIPLTRWAETEELAYYRTVWMSMEPRVRYLQYTFKFQLGGRIQWLNADGLHDTPERPVKGAFEFPYGGDRDAVHVPDWIKDRVWYQIFPERFCNGDRENDPVDTVPWGTPPTRDNTMGGDLQGIIDKLDYLSQLGINAIYLNPIFKAKSNHKYDTLDYFAIDPQFGSIEDLRRLTELCHRRGIRVVLDLVINHCGYDHPYFQDVVQNGEKSPYRDWFYVHEYPVALSDSKYDSVWYYQWMPKIKTSNPQVKQYVFDIVSFWQKETGIDGWRVDVADEVELSFLRELNSHVKQINHNAIIIAEIWHDAKSLIMSGGVDSAMNYDMRSIMFDYVLDQSITIEQFHARLTRYAHRYAAAELNQMYNLLGSHDTERIMTRSGDRVDHLLLLIAMQYMLPGNPALYYGDELGFVGENDPGCRACMKWDDRYEYQPLWVYLRNWNRMKTSNAALQKGRLELQLAASENLYAIKRIDGERQAVAVFNFSNEAKELSLIGTVFGLSIEQFQKASFPYQIPEDRIAAGHFVLLLNDPL</sequence>
<dbReference type="SUPFAM" id="SSF51445">
    <property type="entry name" value="(Trans)glycosidases"/>
    <property type="match status" value="1"/>
</dbReference>
<evidence type="ECO:0000259" key="3">
    <source>
        <dbReference type="SMART" id="SM00642"/>
    </source>
</evidence>
<reference evidence="4 5" key="1">
    <citation type="submission" date="2018-09" db="EMBL/GenBank/DDBJ databases">
        <title>Cohnella cavernae sp. nov., isolated from a karst cave.</title>
        <authorList>
            <person name="Zhu H."/>
        </authorList>
    </citation>
    <scope>NUCLEOTIDE SEQUENCE [LARGE SCALE GENOMIC DNA]</scope>
    <source>
        <strain evidence="4 5">K2E09-144</strain>
    </source>
</reference>
<comment type="caution">
    <text evidence="4">The sequence shown here is derived from an EMBL/GenBank/DDBJ whole genome shotgun (WGS) entry which is preliminary data.</text>
</comment>
<dbReference type="OrthoDB" id="9805159at2"/>
<dbReference type="EMBL" id="QXJM01000040">
    <property type="protein sequence ID" value="RIE01622.1"/>
    <property type="molecule type" value="Genomic_DNA"/>
</dbReference>
<dbReference type="SUPFAM" id="SSF81296">
    <property type="entry name" value="E set domains"/>
    <property type="match status" value="1"/>
</dbReference>
<evidence type="ECO:0000256" key="1">
    <source>
        <dbReference type="ARBA" id="ARBA00022801"/>
    </source>
</evidence>
<name>A0A398CHY5_9BACL</name>
<evidence type="ECO:0000313" key="4">
    <source>
        <dbReference type="EMBL" id="RIE01622.1"/>
    </source>
</evidence>
<dbReference type="GO" id="GO:0005975">
    <property type="term" value="P:carbohydrate metabolic process"/>
    <property type="evidence" value="ECO:0007669"/>
    <property type="project" value="InterPro"/>
</dbReference>